<dbReference type="SUPFAM" id="SSF57667">
    <property type="entry name" value="beta-beta-alpha zinc fingers"/>
    <property type="match status" value="1"/>
</dbReference>
<protein>
    <recommendedName>
        <fullName evidence="2">C2H2-type domain-containing protein</fullName>
    </recommendedName>
</protein>
<dbReference type="PROSITE" id="PS50157">
    <property type="entry name" value="ZINC_FINGER_C2H2_2"/>
    <property type="match status" value="1"/>
</dbReference>
<keyword evidence="1" id="KW-0862">Zinc</keyword>
<dbReference type="Gene3D" id="3.30.160.60">
    <property type="entry name" value="Classic Zinc Finger"/>
    <property type="match status" value="1"/>
</dbReference>
<keyword evidence="1" id="KW-0479">Metal-binding</keyword>
<evidence type="ECO:0000256" key="1">
    <source>
        <dbReference type="PROSITE-ProRule" id="PRU00042"/>
    </source>
</evidence>
<keyword evidence="1" id="KW-0863">Zinc-finger</keyword>
<sequence>QKDILHLYFLLPSFPACQLPRSGLKNITSYCELCQKAFLSSRDFKDHYNNFHLGVASYKCPFCFKFFSYKRNSVR</sequence>
<feature type="domain" description="C2H2-type" evidence="2">
    <location>
        <begin position="29"/>
        <end position="57"/>
    </location>
</feature>
<evidence type="ECO:0000259" key="2">
    <source>
        <dbReference type="PROSITE" id="PS50157"/>
    </source>
</evidence>
<dbReference type="InterPro" id="IPR036236">
    <property type="entry name" value="Znf_C2H2_sf"/>
</dbReference>
<feature type="non-terminal residue" evidence="3">
    <location>
        <position position="75"/>
    </location>
</feature>
<gene>
    <name evidence="3" type="primary">ORF219969</name>
</gene>
<evidence type="ECO:0000313" key="3">
    <source>
        <dbReference type="EMBL" id="CEK98920.1"/>
    </source>
</evidence>
<proteinExistence type="predicted"/>
<feature type="non-terminal residue" evidence="3">
    <location>
        <position position="1"/>
    </location>
</feature>
<organism evidence="3">
    <name type="scientific">Arion vulgaris</name>
    <dbReference type="NCBI Taxonomy" id="1028688"/>
    <lineage>
        <taxon>Eukaryota</taxon>
        <taxon>Metazoa</taxon>
        <taxon>Spiralia</taxon>
        <taxon>Lophotrochozoa</taxon>
        <taxon>Mollusca</taxon>
        <taxon>Gastropoda</taxon>
        <taxon>Heterobranchia</taxon>
        <taxon>Euthyneura</taxon>
        <taxon>Panpulmonata</taxon>
        <taxon>Eupulmonata</taxon>
        <taxon>Stylommatophora</taxon>
        <taxon>Helicina</taxon>
        <taxon>Arionoidea</taxon>
        <taxon>Arionidae</taxon>
        <taxon>Arion</taxon>
    </lineage>
</organism>
<dbReference type="PROSITE" id="PS00028">
    <property type="entry name" value="ZINC_FINGER_C2H2_1"/>
    <property type="match status" value="1"/>
</dbReference>
<dbReference type="GO" id="GO:0008270">
    <property type="term" value="F:zinc ion binding"/>
    <property type="evidence" value="ECO:0007669"/>
    <property type="project" value="UniProtKB-KW"/>
</dbReference>
<accession>A0A0B7C3B3</accession>
<reference evidence="3" key="1">
    <citation type="submission" date="2014-12" db="EMBL/GenBank/DDBJ databases">
        <title>Insight into the proteome of Arion vulgaris.</title>
        <authorList>
            <person name="Aradska J."/>
            <person name="Bulat T."/>
            <person name="Smidak R."/>
            <person name="Sarate P."/>
            <person name="Gangsoo J."/>
            <person name="Sialana F."/>
            <person name="Bilban M."/>
            <person name="Lubec G."/>
        </authorList>
    </citation>
    <scope>NUCLEOTIDE SEQUENCE</scope>
    <source>
        <tissue evidence="3">Skin</tissue>
    </source>
</reference>
<dbReference type="InterPro" id="IPR013087">
    <property type="entry name" value="Znf_C2H2_type"/>
</dbReference>
<name>A0A0B7C3B3_9EUPU</name>
<dbReference type="AlphaFoldDB" id="A0A0B7C3B3"/>
<dbReference type="EMBL" id="HACG01052049">
    <property type="protein sequence ID" value="CEK98920.1"/>
    <property type="molecule type" value="Transcribed_RNA"/>
</dbReference>